<keyword evidence="1 2" id="KW-0378">Hydrolase</keyword>
<evidence type="ECO:0000256" key="1">
    <source>
        <dbReference type="HAMAP-Rule" id="MF_00691"/>
    </source>
</evidence>
<dbReference type="NCBIfam" id="NF003814">
    <property type="entry name" value="PRK05406.1-3"/>
    <property type="match status" value="1"/>
</dbReference>
<comment type="function">
    <text evidence="1">Catalyzes the cleavage of 5-oxoproline to form L-glutamate coupled to the hydrolysis of ATP to ADP and inorganic phosphate.</text>
</comment>
<dbReference type="Proteomes" id="UP001601059">
    <property type="component" value="Unassembled WGS sequence"/>
</dbReference>
<name>A0ABW6K7H4_9BACI</name>
<dbReference type="EMBL" id="JBIACK010000001">
    <property type="protein sequence ID" value="MFE8699532.1"/>
    <property type="molecule type" value="Genomic_DNA"/>
</dbReference>
<keyword evidence="1" id="KW-0547">Nucleotide-binding</keyword>
<evidence type="ECO:0000313" key="2">
    <source>
        <dbReference type="EMBL" id="MFE8699532.1"/>
    </source>
</evidence>
<dbReference type="Gene3D" id="3.20.20.370">
    <property type="entry name" value="Glycoside hydrolase/deacetylase"/>
    <property type="match status" value="1"/>
</dbReference>
<organism evidence="2 3">
    <name type="scientific">Cytobacillus spartinae</name>
    <dbReference type="NCBI Taxonomy" id="3299023"/>
    <lineage>
        <taxon>Bacteria</taxon>
        <taxon>Bacillati</taxon>
        <taxon>Bacillota</taxon>
        <taxon>Bacilli</taxon>
        <taxon>Bacillales</taxon>
        <taxon>Bacillaceae</taxon>
        <taxon>Cytobacillus</taxon>
    </lineage>
</organism>
<dbReference type="GO" id="GO:0017168">
    <property type="term" value="F:5-oxoprolinase (ATP-hydrolyzing) activity"/>
    <property type="evidence" value="ECO:0007669"/>
    <property type="project" value="UniProtKB-EC"/>
</dbReference>
<comment type="subunit">
    <text evidence="1">Forms a complex composed of PxpA, PxpB and PxpC.</text>
</comment>
<proteinExistence type="inferred from homology"/>
<dbReference type="PANTHER" id="PTHR30292">
    <property type="entry name" value="UNCHARACTERIZED PROTEIN YBGL-RELATED"/>
    <property type="match status" value="1"/>
</dbReference>
<protein>
    <recommendedName>
        <fullName evidence="1">5-oxoprolinase subunit A</fullName>
        <shortName evidence="1">5-OPase subunit A</shortName>
        <ecNumber evidence="1">3.5.2.9</ecNumber>
    </recommendedName>
    <alternativeName>
        <fullName evidence="1">5-oxoprolinase (ATP-hydrolyzing) subunit A</fullName>
    </alternativeName>
</protein>
<gene>
    <name evidence="1 2" type="primary">pxpA</name>
    <name evidence="2" type="ORF">ACFYKX_02720</name>
</gene>
<dbReference type="Pfam" id="PF03746">
    <property type="entry name" value="LamB_YcsF"/>
    <property type="match status" value="1"/>
</dbReference>
<dbReference type="InterPro" id="IPR005501">
    <property type="entry name" value="LamB/YcsF/PxpA-like"/>
</dbReference>
<keyword evidence="1" id="KW-0067">ATP-binding</keyword>
<comment type="catalytic activity">
    <reaction evidence="1">
        <text>5-oxo-L-proline + ATP + 2 H2O = L-glutamate + ADP + phosphate + H(+)</text>
        <dbReference type="Rhea" id="RHEA:10348"/>
        <dbReference type="ChEBI" id="CHEBI:15377"/>
        <dbReference type="ChEBI" id="CHEBI:15378"/>
        <dbReference type="ChEBI" id="CHEBI:29985"/>
        <dbReference type="ChEBI" id="CHEBI:30616"/>
        <dbReference type="ChEBI" id="CHEBI:43474"/>
        <dbReference type="ChEBI" id="CHEBI:58402"/>
        <dbReference type="ChEBI" id="CHEBI:456216"/>
        <dbReference type="EC" id="3.5.2.9"/>
    </reaction>
</comment>
<dbReference type="SUPFAM" id="SSF88713">
    <property type="entry name" value="Glycoside hydrolase/deacetylase"/>
    <property type="match status" value="1"/>
</dbReference>
<keyword evidence="3" id="KW-1185">Reference proteome</keyword>
<comment type="similarity">
    <text evidence="1">Belongs to the LamB/PxpA family.</text>
</comment>
<dbReference type="NCBIfam" id="NF003816">
    <property type="entry name" value="PRK05406.1-5"/>
    <property type="match status" value="1"/>
</dbReference>
<accession>A0ABW6K7H4</accession>
<reference evidence="2 3" key="1">
    <citation type="submission" date="2024-08" db="EMBL/GenBank/DDBJ databases">
        <title>Two novel Cytobacillus novel species.</title>
        <authorList>
            <person name="Liu G."/>
        </authorList>
    </citation>
    <scope>NUCLEOTIDE SEQUENCE [LARGE SCALE GENOMIC DNA]</scope>
    <source>
        <strain evidence="2 3">FJAT-54145</strain>
    </source>
</reference>
<dbReference type="InterPro" id="IPR011330">
    <property type="entry name" value="Glyco_hydro/deAcase_b/a-brl"/>
</dbReference>
<dbReference type="CDD" id="cd10787">
    <property type="entry name" value="LamB_YcsF_like"/>
    <property type="match status" value="1"/>
</dbReference>
<evidence type="ECO:0000313" key="3">
    <source>
        <dbReference type="Proteomes" id="UP001601059"/>
    </source>
</evidence>
<dbReference type="NCBIfam" id="NF003813">
    <property type="entry name" value="PRK05406.1-2"/>
    <property type="match status" value="1"/>
</dbReference>
<sequence length="252" mass="27590">MMKIDLNCDLGESFGAYKIGNDEEMMKYITSANIACGFHAGDPSIMRRTVRLALNHGVSIGAHPGLPDLYGFGRREISVTADEVYDLVVYQIGALQAFVTSEGGKMNHVKPHGALYNMCAVNQDLAESVAKAVYHVNPDLILFGLNNSTLIYEGEKVGLKTANEVFADRTYQSDGTLTPRSHPQALIESDEASINQVLQMIFEKKVTSIDQVEVPLHADTICLHGDGQHAVKFAKKITETLTSKEVVLTAYK</sequence>
<dbReference type="RefSeq" id="WP_389359017.1">
    <property type="nucleotide sequence ID" value="NZ_JBIACK010000001.1"/>
</dbReference>
<dbReference type="HAMAP" id="MF_00691">
    <property type="entry name" value="PxpA"/>
    <property type="match status" value="1"/>
</dbReference>
<comment type="caution">
    <text evidence="2">The sequence shown here is derived from an EMBL/GenBank/DDBJ whole genome shotgun (WGS) entry which is preliminary data.</text>
</comment>
<dbReference type="PANTHER" id="PTHR30292:SF0">
    <property type="entry name" value="5-OXOPROLINASE SUBUNIT A"/>
    <property type="match status" value="1"/>
</dbReference>
<dbReference type="EC" id="3.5.2.9" evidence="1"/>